<sequence>MLVKDVMTTKMKTVRPDSALRDVATVLGFYHISGLPVVTEDGTLVGVISEKDVLRALYPKIDDAIQLSASVQFGDLDSEFRDVMDARVSEFMTAHVFTVGPEDPILRAVAVMIAHKIRRIPVAVDHKLVGILSIGDVHKAVLKETFDHKLGQGSKKPQLKPRV</sequence>
<gene>
    <name evidence="2" type="ORF">C4900_01945</name>
</gene>
<dbReference type="Pfam" id="PF00571">
    <property type="entry name" value="CBS"/>
    <property type="match status" value="2"/>
</dbReference>
<evidence type="ECO:0000313" key="2">
    <source>
        <dbReference type="EMBL" id="RCN58574.1"/>
    </source>
</evidence>
<dbReference type="AlphaFoldDB" id="A0A1C2FZS6"/>
<dbReference type="PANTHER" id="PTHR43080:SF2">
    <property type="entry name" value="CBS DOMAIN-CONTAINING PROTEIN"/>
    <property type="match status" value="1"/>
</dbReference>
<evidence type="ECO:0000313" key="3">
    <source>
        <dbReference type="Proteomes" id="UP000253250"/>
    </source>
</evidence>
<dbReference type="EMBL" id="PSYR01000001">
    <property type="protein sequence ID" value="RCN58574.1"/>
    <property type="molecule type" value="Genomic_DNA"/>
</dbReference>
<dbReference type="OrthoDB" id="9771532at2"/>
<dbReference type="InterPro" id="IPR000644">
    <property type="entry name" value="CBS_dom"/>
</dbReference>
<reference evidence="2 3" key="1">
    <citation type="submission" date="2018-02" db="EMBL/GenBank/DDBJ databases">
        <title>Insights into the biology of acidophilic members of the Acidiferrobacteraceae family derived from comparative genomic analyses.</title>
        <authorList>
            <person name="Issotta F."/>
            <person name="Thyssen C."/>
            <person name="Mena C."/>
            <person name="Moya A."/>
            <person name="Bellenberg S."/>
            <person name="Sproer C."/>
            <person name="Covarrubias P.C."/>
            <person name="Sand W."/>
            <person name="Quatrini R."/>
            <person name="Vera M."/>
        </authorList>
    </citation>
    <scope>NUCLEOTIDE SEQUENCE [LARGE SCALE GENOMIC DNA]</scope>
    <source>
        <strain evidence="3">m-1</strain>
    </source>
</reference>
<keyword evidence="3" id="KW-1185">Reference proteome</keyword>
<comment type="caution">
    <text evidence="2">The sequence shown here is derived from an EMBL/GenBank/DDBJ whole genome shotgun (WGS) entry which is preliminary data.</text>
</comment>
<organism evidence="2 3">
    <name type="scientific">Acidiferrobacter thiooxydans</name>
    <dbReference type="NCBI Taxonomy" id="163359"/>
    <lineage>
        <taxon>Bacteria</taxon>
        <taxon>Pseudomonadati</taxon>
        <taxon>Pseudomonadota</taxon>
        <taxon>Gammaproteobacteria</taxon>
        <taxon>Acidiferrobacterales</taxon>
        <taxon>Acidiferrobacteraceae</taxon>
        <taxon>Acidiferrobacter</taxon>
    </lineage>
</organism>
<dbReference type="CDD" id="cd04586">
    <property type="entry name" value="CBS_pair_BON_assoc"/>
    <property type="match status" value="1"/>
</dbReference>
<dbReference type="InterPro" id="IPR051257">
    <property type="entry name" value="Diverse_CBS-Domain"/>
</dbReference>
<evidence type="ECO:0000256" key="1">
    <source>
        <dbReference type="ARBA" id="ARBA00023122"/>
    </source>
</evidence>
<name>A0A1C2FZS6_9GAMM</name>
<keyword evidence="1" id="KW-0129">CBS domain</keyword>
<accession>A0A1C2FZS6</accession>
<proteinExistence type="predicted"/>
<dbReference type="SUPFAM" id="SSF54631">
    <property type="entry name" value="CBS-domain pair"/>
    <property type="match status" value="1"/>
</dbReference>
<dbReference type="RefSeq" id="WP_065971464.1">
    <property type="nucleotide sequence ID" value="NZ_CP080624.1"/>
</dbReference>
<protein>
    <submittedName>
        <fullName evidence="2">CBS domain-containing protein</fullName>
    </submittedName>
</protein>
<dbReference type="PANTHER" id="PTHR43080">
    <property type="entry name" value="CBS DOMAIN-CONTAINING PROTEIN CBSX3, MITOCHONDRIAL"/>
    <property type="match status" value="1"/>
</dbReference>
<dbReference type="PROSITE" id="PS51371">
    <property type="entry name" value="CBS"/>
    <property type="match status" value="2"/>
</dbReference>
<dbReference type="Proteomes" id="UP000253250">
    <property type="component" value="Unassembled WGS sequence"/>
</dbReference>
<dbReference type="SMART" id="SM00116">
    <property type="entry name" value="CBS"/>
    <property type="match status" value="2"/>
</dbReference>
<dbReference type="STRING" id="163359.A9R16_15175"/>
<dbReference type="Gene3D" id="3.10.580.10">
    <property type="entry name" value="CBS-domain"/>
    <property type="match status" value="1"/>
</dbReference>
<dbReference type="InterPro" id="IPR046342">
    <property type="entry name" value="CBS_dom_sf"/>
</dbReference>